<keyword evidence="2" id="KW-0067">ATP-binding</keyword>
<dbReference type="EMBL" id="JBEPLJ010000014">
    <property type="protein sequence ID" value="MET3587539.1"/>
    <property type="molecule type" value="Genomic_DNA"/>
</dbReference>
<keyword evidence="2" id="KW-0547">Nucleotide-binding</keyword>
<dbReference type="SUPFAM" id="SSF52540">
    <property type="entry name" value="P-loop containing nucleoside triphosphate hydrolases"/>
    <property type="match status" value="1"/>
</dbReference>
<accession>A0ABV2HAJ7</accession>
<evidence type="ECO:0000259" key="1">
    <source>
        <dbReference type="Pfam" id="PF03796"/>
    </source>
</evidence>
<dbReference type="InterPro" id="IPR027417">
    <property type="entry name" value="P-loop_NTPase"/>
</dbReference>
<comment type="caution">
    <text evidence="2">The sequence shown here is derived from an EMBL/GenBank/DDBJ whole genome shotgun (WGS) entry which is preliminary data.</text>
</comment>
<feature type="domain" description="SF4 helicase" evidence="1">
    <location>
        <begin position="2"/>
        <end position="65"/>
    </location>
</feature>
<keyword evidence="3" id="KW-1185">Reference proteome</keyword>
<dbReference type="Pfam" id="PF03796">
    <property type="entry name" value="DnaB_C"/>
    <property type="match status" value="1"/>
</dbReference>
<dbReference type="Gene3D" id="3.40.50.300">
    <property type="entry name" value="P-loop containing nucleotide triphosphate hydrolases"/>
    <property type="match status" value="1"/>
</dbReference>
<keyword evidence="2" id="KW-0347">Helicase</keyword>
<evidence type="ECO:0000313" key="3">
    <source>
        <dbReference type="Proteomes" id="UP001549031"/>
    </source>
</evidence>
<gene>
    <name evidence="2" type="ORF">ABID21_003664</name>
</gene>
<dbReference type="Proteomes" id="UP001549031">
    <property type="component" value="Unassembled WGS sequence"/>
</dbReference>
<organism evidence="2 3">
    <name type="scientific">Pseudorhizobium tarimense</name>
    <dbReference type="NCBI Taxonomy" id="1079109"/>
    <lineage>
        <taxon>Bacteria</taxon>
        <taxon>Pseudomonadati</taxon>
        <taxon>Pseudomonadota</taxon>
        <taxon>Alphaproteobacteria</taxon>
        <taxon>Hyphomicrobiales</taxon>
        <taxon>Rhizobiaceae</taxon>
        <taxon>Rhizobium/Agrobacterium group</taxon>
        <taxon>Pseudorhizobium</taxon>
    </lineage>
</organism>
<dbReference type="GO" id="GO:0004386">
    <property type="term" value="F:helicase activity"/>
    <property type="evidence" value="ECO:0007669"/>
    <property type="project" value="UniProtKB-KW"/>
</dbReference>
<proteinExistence type="predicted"/>
<protein>
    <submittedName>
        <fullName evidence="2">Replicative DNA helicase</fullName>
    </submittedName>
</protein>
<reference evidence="2 3" key="1">
    <citation type="submission" date="2024-06" db="EMBL/GenBank/DDBJ databases">
        <title>Genomic Encyclopedia of Type Strains, Phase IV (KMG-IV): sequencing the most valuable type-strain genomes for metagenomic binning, comparative biology and taxonomic classification.</title>
        <authorList>
            <person name="Goeker M."/>
        </authorList>
    </citation>
    <scope>NUCLEOTIDE SEQUENCE [LARGE SCALE GENOMIC DNA]</scope>
    <source>
        <strain evidence="2 3">DSM 105042</strain>
    </source>
</reference>
<sequence length="74" mass="8071">MTVELKALADETAASVLILNQRNSFGTRRDNARPIAADLYGGEAAKADYDAILYLYRAEKYKAERVATAASDSD</sequence>
<keyword evidence="2" id="KW-0378">Hydrolase</keyword>
<name>A0ABV2HAJ7_9HYPH</name>
<dbReference type="InterPro" id="IPR007694">
    <property type="entry name" value="DNA_helicase_DnaB-like_C"/>
</dbReference>
<evidence type="ECO:0000313" key="2">
    <source>
        <dbReference type="EMBL" id="MET3587539.1"/>
    </source>
</evidence>